<name>A0A2Z7BGT7_9LAMI</name>
<evidence type="ECO:0000256" key="1">
    <source>
        <dbReference type="SAM" id="MobiDB-lite"/>
    </source>
</evidence>
<accession>A0A2Z7BGT7</accession>
<protein>
    <submittedName>
        <fullName evidence="2">Glycine C-acetyltransferase</fullName>
    </submittedName>
</protein>
<keyword evidence="3" id="KW-1185">Reference proteome</keyword>
<keyword evidence="2" id="KW-0808">Transferase</keyword>
<dbReference type="AlphaFoldDB" id="A0A2Z7BGT7"/>
<dbReference type="GO" id="GO:0016740">
    <property type="term" value="F:transferase activity"/>
    <property type="evidence" value="ECO:0007669"/>
    <property type="project" value="UniProtKB-KW"/>
</dbReference>
<evidence type="ECO:0000313" key="3">
    <source>
        <dbReference type="Proteomes" id="UP000250235"/>
    </source>
</evidence>
<dbReference type="Proteomes" id="UP000250235">
    <property type="component" value="Unassembled WGS sequence"/>
</dbReference>
<feature type="compositionally biased region" description="Basic residues" evidence="1">
    <location>
        <begin position="150"/>
        <end position="161"/>
    </location>
</feature>
<reference evidence="2 3" key="1">
    <citation type="journal article" date="2015" name="Proc. Natl. Acad. Sci. U.S.A.">
        <title>The resurrection genome of Boea hygrometrica: A blueprint for survival of dehydration.</title>
        <authorList>
            <person name="Xiao L."/>
            <person name="Yang G."/>
            <person name="Zhang L."/>
            <person name="Yang X."/>
            <person name="Zhao S."/>
            <person name="Ji Z."/>
            <person name="Zhou Q."/>
            <person name="Hu M."/>
            <person name="Wang Y."/>
            <person name="Chen M."/>
            <person name="Xu Y."/>
            <person name="Jin H."/>
            <person name="Xiao X."/>
            <person name="Hu G."/>
            <person name="Bao F."/>
            <person name="Hu Y."/>
            <person name="Wan P."/>
            <person name="Li L."/>
            <person name="Deng X."/>
            <person name="Kuang T."/>
            <person name="Xiang C."/>
            <person name="Zhu J.K."/>
            <person name="Oliver M.J."/>
            <person name="He Y."/>
        </authorList>
    </citation>
    <scope>NUCLEOTIDE SEQUENCE [LARGE SCALE GENOMIC DNA]</scope>
    <source>
        <strain evidence="3">cv. XS01</strain>
    </source>
</reference>
<proteinExistence type="predicted"/>
<evidence type="ECO:0000313" key="2">
    <source>
        <dbReference type="EMBL" id="KZV31146.1"/>
    </source>
</evidence>
<feature type="region of interest" description="Disordered" evidence="1">
    <location>
        <begin position="119"/>
        <end position="176"/>
    </location>
</feature>
<sequence>MVRIVFEFYCIDRLPGNFVFRCAGRRDPDPTPLFPNTKNLVYDAKSIFSKSGEPVSTYGKKKLMKYEYRLLNDILAKAITVEADSFDAVTNEHFLMMTAIQFGLKVNWSKILFSVLEGDGRQDTEEGQGEAVPLTIIEPTPATTAEKSPLPKHKSKKRKLVLPRDSDDETVEERQVTVEVADEEPVVKHTDEVDVIIGQVLVETSQMGKDEAEQLEQTFDETNVEEIFFEDTAVDKLTILSSVWMSLTKILLQQRLLTKLRAARIVGTEAPEKAVGRNQKDEELMSIDDLLMQIFDNMMLPSVTAAEVTKIRLGSSIAINEVQDRDWYYASLPRISIHDKGKEPLEEFDIVKGNPAREMVALICGDVEFLLQLRDQFMKDGNDYWRSSCRLSLFVNKQQIPDRATTENLVPHCFFIEPVQYWGAAPSIIHSWGWYSVCTEVVRYNMFGCLRPVRDVNFCRDIVVISSVVDILEKLPTGFCRESIPLKTFEPPTAVPADDEHVEKRVSVEEAVEEQSIDPTVDTIEKETVSTADEVYSVIAQVLAETAQMEETETAEREQHLETGVGEEKIVEGQAVVKADEVEHWFNLSFKEFAARQADRLVESASETDGERETVAYGIGVGEQQLQTFIEPENRIDASTSYFVTEPVEGMELADVIPTVEENISVDEAMTLEEILLTIPGHISLPSAIGEVTKIQLGKSISIPGVDEGDWELLIQKFLEVRKSNFVPNDGSSATDLKVLDWLSDLHLFVLEELKEQMLAHVIALDRSVFRETTNLDSVVQRAPLLLLTDSGTQENSIVHMDIDQRPDSPPTSANSSMCFDEDDTAATQFSLPDISTDLTEAFAQLRASVEQIHFEQIRHKDDADKLRDILLMHIRDLEKQFSGRFDEQDRLTGLCLTIFAKIFTTKRPCCRWMFSHLNRSSVPNELLDFRAKAEDNHLNLSTQLGFLVDYINRGGDAKKGEGGSSSRPQPPPDDQSRPSGGNGSRADDQSM</sequence>
<dbReference type="EMBL" id="KV007738">
    <property type="protein sequence ID" value="KZV31146.1"/>
    <property type="molecule type" value="Genomic_DNA"/>
</dbReference>
<gene>
    <name evidence="2" type="ORF">F511_24592</name>
</gene>
<feature type="region of interest" description="Disordered" evidence="1">
    <location>
        <begin position="958"/>
        <end position="992"/>
    </location>
</feature>
<organism evidence="2 3">
    <name type="scientific">Dorcoceras hygrometricum</name>
    <dbReference type="NCBI Taxonomy" id="472368"/>
    <lineage>
        <taxon>Eukaryota</taxon>
        <taxon>Viridiplantae</taxon>
        <taxon>Streptophyta</taxon>
        <taxon>Embryophyta</taxon>
        <taxon>Tracheophyta</taxon>
        <taxon>Spermatophyta</taxon>
        <taxon>Magnoliopsida</taxon>
        <taxon>eudicotyledons</taxon>
        <taxon>Gunneridae</taxon>
        <taxon>Pentapetalae</taxon>
        <taxon>asterids</taxon>
        <taxon>lamiids</taxon>
        <taxon>Lamiales</taxon>
        <taxon>Gesneriaceae</taxon>
        <taxon>Didymocarpoideae</taxon>
        <taxon>Trichosporeae</taxon>
        <taxon>Loxocarpinae</taxon>
        <taxon>Dorcoceras</taxon>
    </lineage>
</organism>